<evidence type="ECO:0000256" key="5">
    <source>
        <dbReference type="ARBA" id="ARBA00022553"/>
    </source>
</evidence>
<gene>
    <name evidence="16" type="ORF">E7102_01350</name>
</gene>
<dbReference type="AlphaFoldDB" id="A0A928BPW2"/>
<keyword evidence="11 13" id="KW-0472">Membrane</keyword>
<dbReference type="Pfam" id="PF02743">
    <property type="entry name" value="dCache_1"/>
    <property type="match status" value="1"/>
</dbReference>
<dbReference type="GO" id="GO:0016020">
    <property type="term" value="C:membrane"/>
    <property type="evidence" value="ECO:0007669"/>
    <property type="project" value="UniProtKB-SubCell"/>
</dbReference>
<evidence type="ECO:0000256" key="1">
    <source>
        <dbReference type="ARBA" id="ARBA00000085"/>
    </source>
</evidence>
<dbReference type="GO" id="GO:0000155">
    <property type="term" value="F:phosphorelay sensor kinase activity"/>
    <property type="evidence" value="ECO:0007669"/>
    <property type="project" value="InterPro"/>
</dbReference>
<evidence type="ECO:0000256" key="10">
    <source>
        <dbReference type="ARBA" id="ARBA00023012"/>
    </source>
</evidence>
<keyword evidence="7 13" id="KW-0812">Transmembrane</keyword>
<evidence type="ECO:0000256" key="2">
    <source>
        <dbReference type="ARBA" id="ARBA00004651"/>
    </source>
</evidence>
<dbReference type="InterPro" id="IPR004358">
    <property type="entry name" value="Sig_transdc_His_kin-like_C"/>
</dbReference>
<dbReference type="EC" id="2.7.13.3" evidence="3"/>
<evidence type="ECO:0000256" key="3">
    <source>
        <dbReference type="ARBA" id="ARBA00012438"/>
    </source>
</evidence>
<dbReference type="InterPro" id="IPR033479">
    <property type="entry name" value="dCache_1"/>
</dbReference>
<dbReference type="InterPro" id="IPR050736">
    <property type="entry name" value="Sensor_HK_Regulatory"/>
</dbReference>
<dbReference type="CDD" id="cd12913">
    <property type="entry name" value="PDC1_MCP_like"/>
    <property type="match status" value="1"/>
</dbReference>
<dbReference type="InterPro" id="IPR036890">
    <property type="entry name" value="HATPase_C_sf"/>
</dbReference>
<feature type="transmembrane region" description="Helical" evidence="13">
    <location>
        <begin position="312"/>
        <end position="335"/>
    </location>
</feature>
<dbReference type="EMBL" id="SUYD01000001">
    <property type="protein sequence ID" value="MBE6265109.1"/>
    <property type="molecule type" value="Genomic_DNA"/>
</dbReference>
<dbReference type="Gene3D" id="3.30.450.20">
    <property type="entry name" value="PAS domain"/>
    <property type="match status" value="2"/>
</dbReference>
<dbReference type="Pfam" id="PF00512">
    <property type="entry name" value="HisKA"/>
    <property type="match status" value="1"/>
</dbReference>
<keyword evidence="9 13" id="KW-1133">Transmembrane helix</keyword>
<dbReference type="SUPFAM" id="SSF158472">
    <property type="entry name" value="HAMP domain-like"/>
    <property type="match status" value="1"/>
</dbReference>
<protein>
    <recommendedName>
        <fullName evidence="3">histidine kinase</fullName>
        <ecNumber evidence="3">2.7.13.3</ecNumber>
    </recommendedName>
</protein>
<evidence type="ECO:0000256" key="13">
    <source>
        <dbReference type="SAM" id="Phobius"/>
    </source>
</evidence>
<evidence type="ECO:0000256" key="11">
    <source>
        <dbReference type="ARBA" id="ARBA00023136"/>
    </source>
</evidence>
<evidence type="ECO:0000313" key="16">
    <source>
        <dbReference type="EMBL" id="MBE6265109.1"/>
    </source>
</evidence>
<evidence type="ECO:0000256" key="9">
    <source>
        <dbReference type="ARBA" id="ARBA00022989"/>
    </source>
</evidence>
<feature type="domain" description="HAMP" evidence="15">
    <location>
        <begin position="336"/>
        <end position="389"/>
    </location>
</feature>
<dbReference type="InterPro" id="IPR003594">
    <property type="entry name" value="HATPase_dom"/>
</dbReference>
<dbReference type="SMART" id="SM00304">
    <property type="entry name" value="HAMP"/>
    <property type="match status" value="1"/>
</dbReference>
<comment type="subcellular location">
    <subcellularLocation>
        <location evidence="2">Cell membrane</location>
        <topology evidence="2">Multi-pass membrane protein</topology>
    </subcellularLocation>
</comment>
<keyword evidence="10" id="KW-0902">Two-component regulatory system</keyword>
<evidence type="ECO:0000259" key="15">
    <source>
        <dbReference type="PROSITE" id="PS50885"/>
    </source>
</evidence>
<feature type="domain" description="Histidine kinase" evidence="14">
    <location>
        <begin position="425"/>
        <end position="639"/>
    </location>
</feature>
<evidence type="ECO:0000313" key="17">
    <source>
        <dbReference type="Proteomes" id="UP000763088"/>
    </source>
</evidence>
<comment type="catalytic activity">
    <reaction evidence="1">
        <text>ATP + protein L-histidine = ADP + protein N-phospho-L-histidine.</text>
        <dbReference type="EC" id="2.7.13.3"/>
    </reaction>
</comment>
<dbReference type="Proteomes" id="UP000763088">
    <property type="component" value="Unassembled WGS sequence"/>
</dbReference>
<dbReference type="InterPro" id="IPR005467">
    <property type="entry name" value="His_kinase_dom"/>
</dbReference>
<dbReference type="InterPro" id="IPR036097">
    <property type="entry name" value="HisK_dim/P_sf"/>
</dbReference>
<evidence type="ECO:0000259" key="14">
    <source>
        <dbReference type="PROSITE" id="PS50109"/>
    </source>
</evidence>
<feature type="coiled-coil region" evidence="12">
    <location>
        <begin position="388"/>
        <end position="425"/>
    </location>
</feature>
<evidence type="ECO:0000256" key="7">
    <source>
        <dbReference type="ARBA" id="ARBA00022692"/>
    </source>
</evidence>
<dbReference type="PRINTS" id="PR00344">
    <property type="entry name" value="BCTRLSENSOR"/>
</dbReference>
<keyword evidence="12" id="KW-0175">Coiled coil</keyword>
<dbReference type="InterPro" id="IPR003661">
    <property type="entry name" value="HisK_dim/P_dom"/>
</dbReference>
<dbReference type="SUPFAM" id="SSF47384">
    <property type="entry name" value="Homodimeric domain of signal transducing histidine kinase"/>
    <property type="match status" value="1"/>
</dbReference>
<dbReference type="SMART" id="SM00387">
    <property type="entry name" value="HATPase_c"/>
    <property type="match status" value="1"/>
</dbReference>
<dbReference type="Gene3D" id="6.10.340.10">
    <property type="match status" value="1"/>
</dbReference>
<evidence type="ECO:0000256" key="8">
    <source>
        <dbReference type="ARBA" id="ARBA00022777"/>
    </source>
</evidence>
<feature type="transmembrane region" description="Helical" evidence="13">
    <location>
        <begin position="16"/>
        <end position="37"/>
    </location>
</feature>
<evidence type="ECO:0000256" key="12">
    <source>
        <dbReference type="SAM" id="Coils"/>
    </source>
</evidence>
<keyword evidence="5" id="KW-0597">Phosphoprotein</keyword>
<evidence type="ECO:0000256" key="4">
    <source>
        <dbReference type="ARBA" id="ARBA00022475"/>
    </source>
</evidence>
<feature type="coiled-coil region" evidence="12">
    <location>
        <begin position="41"/>
        <end position="75"/>
    </location>
</feature>
<comment type="caution">
    <text evidence="16">The sequence shown here is derived from an EMBL/GenBank/DDBJ whole genome shotgun (WGS) entry which is preliminary data.</text>
</comment>
<dbReference type="Gene3D" id="1.10.287.130">
    <property type="match status" value="1"/>
</dbReference>
<keyword evidence="8" id="KW-0418">Kinase</keyword>
<name>A0A928BPW2_XYLRU</name>
<dbReference type="Pfam" id="PF02518">
    <property type="entry name" value="HATPase_c"/>
    <property type="match status" value="1"/>
</dbReference>
<accession>A0A928BPW2</accession>
<dbReference type="PROSITE" id="PS50885">
    <property type="entry name" value="HAMP"/>
    <property type="match status" value="1"/>
</dbReference>
<dbReference type="CDD" id="cd12912">
    <property type="entry name" value="PDC2_MCP_like"/>
    <property type="match status" value="1"/>
</dbReference>
<dbReference type="Gene3D" id="3.30.565.10">
    <property type="entry name" value="Histidine kinase-like ATPase, C-terminal domain"/>
    <property type="match status" value="1"/>
</dbReference>
<dbReference type="PANTHER" id="PTHR43711:SF26">
    <property type="entry name" value="SENSOR HISTIDINE KINASE RCSC"/>
    <property type="match status" value="1"/>
</dbReference>
<evidence type="ECO:0000256" key="6">
    <source>
        <dbReference type="ARBA" id="ARBA00022679"/>
    </source>
</evidence>
<keyword evidence="6" id="KW-0808">Transferase</keyword>
<sequence>MKGLLYLINKRLSLKLSFGIMLFLVLIFTVSLGILFIRSRQMVKEEAIGRAEQELENLVERVNGAMNEVEVATNTAEWHLTDTQLVPDSILHYARRIVTMNPNFDGCSISMEPNFFPQRGRYFSVYAYHDGDSVRAKIEEPYDYFNKVYYKMPITLGKPSWVEAYIENVDGEVSDDYNDMIVSFGVPLVNSKKEVIGVISTDLSMPWLSKIVSEFRPYENSYCIMLGADGQYLIHPDTTKLMHKTIFTDLDPQTQQDLISLGHDMIAGNKGIMGVKVNGKRCIALYQSLKRAPWSMALICQETDIMAGYTKLLYILIPLLVFGLLVILAFCLNVVNNVVRPIKSLTEKLSYITNGHFKEHIPTTERKDVIGRLQNNFAEMQKALSEHISSLQDVNAATKQMNKELEEASEQARKADEKKNEFLKDITHQIRTPLNIMNGFIQVLRDDYESIPKDEVNNILDTMQTNAISISRMVNMLIVAANSDKNVKINTMEEVNVRKAVDFIKYLCDTNPPFTISIITDVKVSDDFVVKSNWEFLTKALAELAYNAKKYTTEGYVKISAKAEGLTVVFEVEDTGPGIDEETQKRLFDNFEKGDIFAEGLGLGLPCCRQMVRLLGGDLKYDTTYTNGSRFKLIIPNSDGGDDFALQ</sequence>
<reference evidence="16" key="1">
    <citation type="submission" date="2019-04" db="EMBL/GenBank/DDBJ databases">
        <title>Evolution of Biomass-Degrading Anaerobic Consortia Revealed by Metagenomics.</title>
        <authorList>
            <person name="Peng X."/>
        </authorList>
    </citation>
    <scope>NUCLEOTIDE SEQUENCE</scope>
    <source>
        <strain evidence="16">SIG141</strain>
    </source>
</reference>
<dbReference type="CDD" id="cd00082">
    <property type="entry name" value="HisKA"/>
    <property type="match status" value="1"/>
</dbReference>
<dbReference type="SMART" id="SM00388">
    <property type="entry name" value="HisKA"/>
    <property type="match status" value="1"/>
</dbReference>
<organism evidence="16 17">
    <name type="scientific">Xylanibacter ruminicola</name>
    <name type="common">Prevotella ruminicola</name>
    <dbReference type="NCBI Taxonomy" id="839"/>
    <lineage>
        <taxon>Bacteria</taxon>
        <taxon>Pseudomonadati</taxon>
        <taxon>Bacteroidota</taxon>
        <taxon>Bacteroidia</taxon>
        <taxon>Bacteroidales</taxon>
        <taxon>Prevotellaceae</taxon>
        <taxon>Xylanibacter</taxon>
    </lineage>
</organism>
<dbReference type="SUPFAM" id="SSF55874">
    <property type="entry name" value="ATPase domain of HSP90 chaperone/DNA topoisomerase II/histidine kinase"/>
    <property type="match status" value="1"/>
</dbReference>
<proteinExistence type="predicted"/>
<dbReference type="CDD" id="cd06225">
    <property type="entry name" value="HAMP"/>
    <property type="match status" value="1"/>
</dbReference>
<dbReference type="PROSITE" id="PS50109">
    <property type="entry name" value="HIS_KIN"/>
    <property type="match status" value="1"/>
</dbReference>
<keyword evidence="4" id="KW-1003">Cell membrane</keyword>
<dbReference type="InterPro" id="IPR003660">
    <property type="entry name" value="HAMP_dom"/>
</dbReference>
<dbReference type="PANTHER" id="PTHR43711">
    <property type="entry name" value="TWO-COMPONENT HISTIDINE KINASE"/>
    <property type="match status" value="1"/>
</dbReference>